<name>A0A7W0HKL0_9BACT</name>
<proteinExistence type="predicted"/>
<dbReference type="InterPro" id="IPR001029">
    <property type="entry name" value="Flagellin_N"/>
</dbReference>
<sequence>MKSTLAMNYRMLSSNLERASNRLYDLRQQAATGKQMNRPSDNPAGIRPVLDYRVKTQAAERSLNQMSMAQGEMQVLDSSLDQVENILVAAKETGIAAISGAANEADRQTYADKIGQLRDELLQAANTQNGGKYMYAGYSESTVPFRVEIPDPANPDDWHVEYDGDGHAKTVDIGTGKQVQVALPGNELFLGDYDNDGTTDADGENLFAALKDFEAAIKNNDEAAMNNGLETLEESADQVRRLRGRMGNNAWRIERASEQLSGAAIEFEKILSSYEDADALEVFSKLVQQETAFEAALNVTTRISKLSILDFMR</sequence>
<evidence type="ECO:0000313" key="2">
    <source>
        <dbReference type="EMBL" id="MBA2881330.1"/>
    </source>
</evidence>
<dbReference type="InterPro" id="IPR001492">
    <property type="entry name" value="Flagellin"/>
</dbReference>
<dbReference type="AlphaFoldDB" id="A0A7W0HKL0"/>
<dbReference type="RefSeq" id="WP_181550976.1">
    <property type="nucleotide sequence ID" value="NZ_JACDUS010000003.1"/>
</dbReference>
<dbReference type="EMBL" id="JACDUS010000003">
    <property type="protein sequence ID" value="MBA2881330.1"/>
    <property type="molecule type" value="Genomic_DNA"/>
</dbReference>
<dbReference type="Gene3D" id="1.20.1330.10">
    <property type="entry name" value="f41 fragment of flagellin, N-terminal domain"/>
    <property type="match status" value="1"/>
</dbReference>
<gene>
    <name evidence="2" type="ORF">HNR65_001656</name>
</gene>
<dbReference type="Proteomes" id="UP000525298">
    <property type="component" value="Unassembled WGS sequence"/>
</dbReference>
<dbReference type="PANTHER" id="PTHR42792">
    <property type="entry name" value="FLAGELLIN"/>
    <property type="match status" value="1"/>
</dbReference>
<organism evidence="2 3">
    <name type="scientific">Desulfosalsimonas propionicica</name>
    <dbReference type="NCBI Taxonomy" id="332175"/>
    <lineage>
        <taxon>Bacteria</taxon>
        <taxon>Pseudomonadati</taxon>
        <taxon>Thermodesulfobacteriota</taxon>
        <taxon>Desulfobacteria</taxon>
        <taxon>Desulfobacterales</taxon>
        <taxon>Desulfosalsimonadaceae</taxon>
        <taxon>Desulfosalsimonas</taxon>
    </lineage>
</organism>
<evidence type="ECO:0000259" key="1">
    <source>
        <dbReference type="Pfam" id="PF00669"/>
    </source>
</evidence>
<comment type="caution">
    <text evidence="2">The sequence shown here is derived from an EMBL/GenBank/DDBJ whole genome shotgun (WGS) entry which is preliminary data.</text>
</comment>
<keyword evidence="2" id="KW-0969">Cilium</keyword>
<protein>
    <submittedName>
        <fullName evidence="2">Flagellar hook-associated protein 3 FlgL</fullName>
    </submittedName>
</protein>
<feature type="domain" description="Flagellin N-terminal" evidence="1">
    <location>
        <begin position="9"/>
        <end position="138"/>
    </location>
</feature>
<dbReference type="GO" id="GO:0005198">
    <property type="term" value="F:structural molecule activity"/>
    <property type="evidence" value="ECO:0007669"/>
    <property type="project" value="InterPro"/>
</dbReference>
<dbReference type="PANTHER" id="PTHR42792:SF1">
    <property type="entry name" value="FLAGELLAR HOOK-ASSOCIATED PROTEIN 3"/>
    <property type="match status" value="1"/>
</dbReference>
<accession>A0A7W0HKL0</accession>
<keyword evidence="2" id="KW-0282">Flagellum</keyword>
<reference evidence="2 3" key="1">
    <citation type="submission" date="2020-07" db="EMBL/GenBank/DDBJ databases">
        <title>Genomic Encyclopedia of Type Strains, Phase IV (KMG-IV): sequencing the most valuable type-strain genomes for metagenomic binning, comparative biology and taxonomic classification.</title>
        <authorList>
            <person name="Goeker M."/>
        </authorList>
    </citation>
    <scope>NUCLEOTIDE SEQUENCE [LARGE SCALE GENOMIC DNA]</scope>
    <source>
        <strain evidence="2 3">DSM 17721</strain>
    </source>
</reference>
<evidence type="ECO:0000313" key="3">
    <source>
        <dbReference type="Proteomes" id="UP000525298"/>
    </source>
</evidence>
<keyword evidence="2" id="KW-0966">Cell projection</keyword>
<dbReference type="GO" id="GO:0009288">
    <property type="term" value="C:bacterial-type flagellum"/>
    <property type="evidence" value="ECO:0007669"/>
    <property type="project" value="InterPro"/>
</dbReference>
<keyword evidence="3" id="KW-1185">Reference proteome</keyword>
<dbReference type="Pfam" id="PF00669">
    <property type="entry name" value="Flagellin_N"/>
    <property type="match status" value="1"/>
</dbReference>
<dbReference type="SUPFAM" id="SSF64518">
    <property type="entry name" value="Phase 1 flagellin"/>
    <property type="match status" value="1"/>
</dbReference>